<evidence type="ECO:0000313" key="3">
    <source>
        <dbReference type="Proteomes" id="UP000559256"/>
    </source>
</evidence>
<comment type="caution">
    <text evidence="2">The sequence shown here is derived from an EMBL/GenBank/DDBJ whole genome shotgun (WGS) entry which is preliminary data.</text>
</comment>
<gene>
    <name evidence="2" type="ORF">D9758_000818</name>
</gene>
<dbReference type="Proteomes" id="UP000559256">
    <property type="component" value="Unassembled WGS sequence"/>
</dbReference>
<sequence length="113" mass="13131">MKGASSFAVSKPKHTVYKKSPLARSQSSLDLEREIKAENKRRREQANETLNLEEEMDYEEEIERFHAKWAAIAELLEKSREAIKDKKESKAPVQNSTSEHIIIPFEREIEIGF</sequence>
<keyword evidence="1" id="KW-0175">Coiled coil</keyword>
<organism evidence="2 3">
    <name type="scientific">Tetrapyrgos nigripes</name>
    <dbReference type="NCBI Taxonomy" id="182062"/>
    <lineage>
        <taxon>Eukaryota</taxon>
        <taxon>Fungi</taxon>
        <taxon>Dikarya</taxon>
        <taxon>Basidiomycota</taxon>
        <taxon>Agaricomycotina</taxon>
        <taxon>Agaricomycetes</taxon>
        <taxon>Agaricomycetidae</taxon>
        <taxon>Agaricales</taxon>
        <taxon>Marasmiineae</taxon>
        <taxon>Marasmiaceae</taxon>
        <taxon>Tetrapyrgos</taxon>
    </lineage>
</organism>
<reference evidence="2 3" key="1">
    <citation type="journal article" date="2020" name="ISME J.">
        <title>Uncovering the hidden diversity of litter-decomposition mechanisms in mushroom-forming fungi.</title>
        <authorList>
            <person name="Floudas D."/>
            <person name="Bentzer J."/>
            <person name="Ahren D."/>
            <person name="Johansson T."/>
            <person name="Persson P."/>
            <person name="Tunlid A."/>
        </authorList>
    </citation>
    <scope>NUCLEOTIDE SEQUENCE [LARGE SCALE GENOMIC DNA]</scope>
    <source>
        <strain evidence="2 3">CBS 291.85</strain>
    </source>
</reference>
<evidence type="ECO:0000256" key="1">
    <source>
        <dbReference type="SAM" id="Coils"/>
    </source>
</evidence>
<feature type="coiled-coil region" evidence="1">
    <location>
        <begin position="28"/>
        <end position="56"/>
    </location>
</feature>
<name>A0A8H5LYA5_9AGAR</name>
<proteinExistence type="predicted"/>
<protein>
    <submittedName>
        <fullName evidence="2">Uncharacterized protein</fullName>
    </submittedName>
</protein>
<accession>A0A8H5LYA5</accession>
<dbReference type="AlphaFoldDB" id="A0A8H5LYA5"/>
<evidence type="ECO:0000313" key="2">
    <source>
        <dbReference type="EMBL" id="KAF5373824.1"/>
    </source>
</evidence>
<keyword evidence="3" id="KW-1185">Reference proteome</keyword>
<dbReference type="EMBL" id="JAACJM010000003">
    <property type="protein sequence ID" value="KAF5373824.1"/>
    <property type="molecule type" value="Genomic_DNA"/>
</dbReference>